<evidence type="ECO:0000259" key="1">
    <source>
        <dbReference type="Pfam" id="PF13672"/>
    </source>
</evidence>
<evidence type="ECO:0000313" key="3">
    <source>
        <dbReference type="Proteomes" id="UP000033699"/>
    </source>
</evidence>
<gene>
    <name evidence="2" type="ORF">VM95_02115</name>
</gene>
<dbReference type="InterPro" id="IPR036457">
    <property type="entry name" value="PPM-type-like_dom_sf"/>
</dbReference>
<name>A0A0F2TK87_STRR3</name>
<comment type="caution">
    <text evidence="2">The sequence shown here is derived from an EMBL/GenBank/DDBJ whole genome shotgun (WGS) entry which is preliminary data.</text>
</comment>
<keyword evidence="3" id="KW-1185">Reference proteome</keyword>
<proteinExistence type="predicted"/>
<dbReference type="EMBL" id="JZKH01000002">
    <property type="protein sequence ID" value="KJS63673.1"/>
    <property type="molecule type" value="Genomic_DNA"/>
</dbReference>
<feature type="domain" description="PPM-type phosphatase" evidence="1">
    <location>
        <begin position="23"/>
        <end position="231"/>
    </location>
</feature>
<protein>
    <recommendedName>
        <fullName evidence="1">PPM-type phosphatase domain-containing protein</fullName>
    </recommendedName>
</protein>
<evidence type="ECO:0000313" key="2">
    <source>
        <dbReference type="EMBL" id="KJS63673.1"/>
    </source>
</evidence>
<sequence length="288" mass="31719">MTESGVAVTKLIIPKRGNSWVECEDACCVLPEGAASDLRSEPFTVVVSDGASESTLAREWAQCLVRTMAVGIAEDPAALEGAGLSHGKVLTHVCDEWELWHAGYLKQRTAVGRPPRWFEYPKLSAGAFATTLAVHVNAPGSKHGAAVVARHRRRWLAAALGDSCLFQVRDGRLIRRFPMKTPAAFGNSPSLLGSRDRDWVQTGERTRFTRGYAEDGDELLLMTDALAAYLIDCADEAPGHSFDSIMYSLREFGRTDDESGFEEWVNQQRASGRLRNDDVTFVYIYFAG</sequence>
<dbReference type="Pfam" id="PF13672">
    <property type="entry name" value="PP2C_2"/>
    <property type="match status" value="1"/>
</dbReference>
<reference evidence="2 3" key="1">
    <citation type="submission" date="2015-02" db="EMBL/GenBank/DDBJ databases">
        <authorList>
            <person name="Ju K.-S."/>
            <person name="Doroghazi J.R."/>
            <person name="Metcalf W."/>
        </authorList>
    </citation>
    <scope>NUCLEOTIDE SEQUENCE [LARGE SCALE GENOMIC DNA]</scope>
    <source>
        <strain evidence="2 3">ATCC 31215</strain>
    </source>
</reference>
<dbReference type="PATRIC" id="fig|359131.3.peg.456"/>
<dbReference type="SUPFAM" id="SSF81606">
    <property type="entry name" value="PP2C-like"/>
    <property type="match status" value="1"/>
</dbReference>
<dbReference type="InterPro" id="IPR001932">
    <property type="entry name" value="PPM-type_phosphatase-like_dom"/>
</dbReference>
<dbReference type="RefSeq" id="WP_045692216.1">
    <property type="nucleotide sequence ID" value="NZ_JZKH01000002.1"/>
</dbReference>
<organism evidence="2 3">
    <name type="scientific">Streptomyces rubellomurinus (strain ATCC 31215)</name>
    <dbReference type="NCBI Taxonomy" id="359131"/>
    <lineage>
        <taxon>Bacteria</taxon>
        <taxon>Bacillati</taxon>
        <taxon>Actinomycetota</taxon>
        <taxon>Actinomycetes</taxon>
        <taxon>Kitasatosporales</taxon>
        <taxon>Streptomycetaceae</taxon>
        <taxon>Streptomyces</taxon>
    </lineage>
</organism>
<dbReference type="AlphaFoldDB" id="A0A0F2TK87"/>
<dbReference type="Proteomes" id="UP000033699">
    <property type="component" value="Unassembled WGS sequence"/>
</dbReference>
<accession>A0A0F2TK87</accession>